<dbReference type="SUPFAM" id="SSF88659">
    <property type="entry name" value="Sigma3 and sigma4 domains of RNA polymerase sigma factors"/>
    <property type="match status" value="1"/>
</dbReference>
<dbReference type="AlphaFoldDB" id="S6F2H9"/>
<name>S6F2H9_LACLL</name>
<dbReference type="RefSeq" id="WP_021723298.1">
    <property type="nucleotide sequence ID" value="NZ_CBLU010000025.1"/>
</dbReference>
<organism evidence="1 2">
    <name type="scientific">Lactococcus lactis subsp. lactis A12</name>
    <dbReference type="NCBI Taxonomy" id="1137134"/>
    <lineage>
        <taxon>Bacteria</taxon>
        <taxon>Bacillati</taxon>
        <taxon>Bacillota</taxon>
        <taxon>Bacilli</taxon>
        <taxon>Lactobacillales</taxon>
        <taxon>Streptococcaceae</taxon>
        <taxon>Lactococcus</taxon>
    </lineage>
</organism>
<reference evidence="1 2" key="1">
    <citation type="journal article" date="2013" name="Appl. Environ. Microbiol.">
        <title>The Carbohydrate Metabolism Signature of Lactococcus lactis Strain A12 Reveals Its Sourdough Ecosystem Origin.</title>
        <authorList>
            <person name="Passerini D."/>
            <person name="Coddeville M."/>
            <person name="Le Bourgeois P."/>
            <person name="Loubiere P."/>
            <person name="Ritzenthaler P."/>
            <person name="Fontagne-Faucher C."/>
            <person name="Daveran-Mingot M.L."/>
            <person name="Cocaign-Bousquet M."/>
        </authorList>
    </citation>
    <scope>NUCLEOTIDE SEQUENCE [LARGE SCALE GENOMIC DNA]</scope>
    <source>
        <strain evidence="1 2">A12</strain>
    </source>
</reference>
<dbReference type="InterPro" id="IPR013324">
    <property type="entry name" value="RNA_pol_sigma_r3/r4-like"/>
</dbReference>
<accession>S6F2H9</accession>
<protein>
    <submittedName>
        <fullName evidence="1">Uncharacterized protein</fullName>
    </submittedName>
</protein>
<evidence type="ECO:0000313" key="2">
    <source>
        <dbReference type="Proteomes" id="UP000015361"/>
    </source>
</evidence>
<gene>
    <name evidence="1" type="primary">SSA_2291</name>
    <name evidence="1" type="ORF">O9U_05395</name>
</gene>
<dbReference type="Proteomes" id="UP000015361">
    <property type="component" value="Unassembled WGS sequence"/>
</dbReference>
<dbReference type="EMBL" id="CBLU010000025">
    <property type="protein sequence ID" value="CDG05798.1"/>
    <property type="molecule type" value="Genomic_DNA"/>
</dbReference>
<proteinExistence type="predicted"/>
<sequence length="143" mass="16280">MSKAEDKRDELIKQAAKGGKWDEVLRLLDQPLANAERKDRAHGLLSLQWNIGTADNLQIELGDEISDSSLNPLETLIQNELQEEQVNPFTPIQTFDEVEQHILLGRLLDKKSFSQLSKEVNMSDKTVKSHFESDLELLKSLLK</sequence>
<comment type="caution">
    <text evidence="1">The sequence shown here is derived from an EMBL/GenBank/DDBJ whole genome shotgun (WGS) entry which is preliminary data.</text>
</comment>
<evidence type="ECO:0000313" key="1">
    <source>
        <dbReference type="EMBL" id="CDG05798.1"/>
    </source>
</evidence>